<proteinExistence type="predicted"/>
<organism evidence="3 4">
    <name type="scientific">Paraburkholderia polaris</name>
    <dbReference type="NCBI Taxonomy" id="2728848"/>
    <lineage>
        <taxon>Bacteria</taxon>
        <taxon>Pseudomonadati</taxon>
        <taxon>Pseudomonadota</taxon>
        <taxon>Betaproteobacteria</taxon>
        <taxon>Burkholderiales</taxon>
        <taxon>Burkholderiaceae</taxon>
        <taxon>Paraburkholderia</taxon>
    </lineage>
</organism>
<dbReference type="Proteomes" id="UP000544134">
    <property type="component" value="Unassembled WGS sequence"/>
</dbReference>
<comment type="caution">
    <text evidence="3">The sequence shown here is derived from an EMBL/GenBank/DDBJ whole genome shotgun (WGS) entry which is preliminary data.</text>
</comment>
<dbReference type="AlphaFoldDB" id="A0A848IVV5"/>
<evidence type="ECO:0000259" key="2">
    <source>
        <dbReference type="Pfam" id="PF01464"/>
    </source>
</evidence>
<evidence type="ECO:0000313" key="3">
    <source>
        <dbReference type="EMBL" id="NMM03147.1"/>
    </source>
</evidence>
<gene>
    <name evidence="3" type="ORF">HHL24_35245</name>
</gene>
<accession>A0A848IVV5</accession>
<protein>
    <submittedName>
        <fullName evidence="3">Lytic transglycosylase domain-containing protein</fullName>
    </submittedName>
</protein>
<dbReference type="InterPro" id="IPR008258">
    <property type="entry name" value="Transglycosylase_SLT_dom_1"/>
</dbReference>
<keyword evidence="4" id="KW-1185">Reference proteome</keyword>
<feature type="chain" id="PRO_5032842615" evidence="1">
    <location>
        <begin position="23"/>
        <end position="273"/>
    </location>
</feature>
<evidence type="ECO:0000256" key="1">
    <source>
        <dbReference type="SAM" id="SignalP"/>
    </source>
</evidence>
<name>A0A848IVV5_9BURK</name>
<sequence>MNKRVAIALAMTGIAAAAAAQAGTGPMIQDIISPDSIVLVKDGVKALKPLEGTPVYFCGMRAFKEWAKPLLGQAVYADKSDKLTVLVDSRPVELETLLVRAGWLQPTNLNDDAQAAITEHRGGWNCASNETAFDLMHATVDAKVLAGIAMNESNYAGRPWPWTLNVAGRGYFFKSREGAYRAITYLLSQDRCDFDVGIMQVNWCYHHQRFVSPWDALKPSTNIKAAESILNENYSKTHSVAQAVADYHSANPEPGREYLARFVQHLDQLEAGL</sequence>
<dbReference type="EMBL" id="JABBGJ010000049">
    <property type="protein sequence ID" value="NMM03147.1"/>
    <property type="molecule type" value="Genomic_DNA"/>
</dbReference>
<dbReference type="RefSeq" id="WP_169489901.1">
    <property type="nucleotide sequence ID" value="NZ_JABBGJ010000049.1"/>
</dbReference>
<dbReference type="SUPFAM" id="SSF53955">
    <property type="entry name" value="Lysozyme-like"/>
    <property type="match status" value="1"/>
</dbReference>
<feature type="signal peptide" evidence="1">
    <location>
        <begin position="1"/>
        <end position="22"/>
    </location>
</feature>
<dbReference type="Pfam" id="PF01464">
    <property type="entry name" value="SLT"/>
    <property type="match status" value="1"/>
</dbReference>
<keyword evidence="1" id="KW-0732">Signal</keyword>
<reference evidence="3 4" key="1">
    <citation type="submission" date="2020-04" db="EMBL/GenBank/DDBJ databases">
        <title>Paraburkholderia sp. RP-4-7 isolated from soil.</title>
        <authorList>
            <person name="Dahal R.H."/>
        </authorList>
    </citation>
    <scope>NUCLEOTIDE SEQUENCE [LARGE SCALE GENOMIC DNA]</scope>
    <source>
        <strain evidence="3 4">RP-4-7</strain>
    </source>
</reference>
<evidence type="ECO:0000313" key="4">
    <source>
        <dbReference type="Proteomes" id="UP000544134"/>
    </source>
</evidence>
<feature type="domain" description="Transglycosylase SLT" evidence="2">
    <location>
        <begin position="140"/>
        <end position="249"/>
    </location>
</feature>
<dbReference type="InterPro" id="IPR023346">
    <property type="entry name" value="Lysozyme-like_dom_sf"/>
</dbReference>